<feature type="chain" id="PRO_5035903499" evidence="1">
    <location>
        <begin position="18"/>
        <end position="131"/>
    </location>
</feature>
<reference evidence="2 3" key="1">
    <citation type="submission" date="2021-07" db="EMBL/GenBank/DDBJ databases">
        <authorList>
            <person name="Imarazene B."/>
            <person name="Zahm M."/>
            <person name="Klopp C."/>
            <person name="Cabau C."/>
            <person name="Beille S."/>
            <person name="Jouanno E."/>
            <person name="Castinel A."/>
            <person name="Lluch J."/>
            <person name="Gil L."/>
            <person name="Kuchtly C."/>
            <person name="Lopez Roques C."/>
            <person name="Donnadieu C."/>
            <person name="Parrinello H."/>
            <person name="Journot L."/>
            <person name="Du K."/>
            <person name="Schartl M."/>
            <person name="Retaux S."/>
            <person name="Guiguen Y."/>
        </authorList>
    </citation>
    <scope>NUCLEOTIDE SEQUENCE [LARGE SCALE GENOMIC DNA]</scope>
    <source>
        <strain evidence="2">Pach_M1</strain>
        <tissue evidence="2">Testis</tissue>
    </source>
</reference>
<proteinExistence type="predicted"/>
<evidence type="ECO:0000313" key="3">
    <source>
        <dbReference type="Proteomes" id="UP000752171"/>
    </source>
</evidence>
<protein>
    <submittedName>
        <fullName evidence="2">Cytokine-like protein 1</fullName>
    </submittedName>
</protein>
<dbReference type="EMBL" id="JAICCE010000017">
    <property type="protein sequence ID" value="KAG9266325.1"/>
    <property type="molecule type" value="Genomic_DNA"/>
</dbReference>
<evidence type="ECO:0000313" key="2">
    <source>
        <dbReference type="EMBL" id="KAG9266325.1"/>
    </source>
</evidence>
<feature type="signal peptide" evidence="1">
    <location>
        <begin position="1"/>
        <end position="17"/>
    </location>
</feature>
<sequence length="131" mass="14616">MLGSTLLGLMVVTLVWGQQYPIPPTCYSKVLTMAVDINARAAQIKNVYDTMGCSTHLPDLYIDVHNACVISTMSSYLSNLRSIRVGRCGYSRPVQLLMTSINQLNHIIAQKCHGELAFTYDDCAVLRGRRY</sequence>
<dbReference type="GO" id="GO:0045944">
    <property type="term" value="P:positive regulation of transcription by RNA polymerase II"/>
    <property type="evidence" value="ECO:0007669"/>
    <property type="project" value="TreeGrafter"/>
</dbReference>
<dbReference type="PANTHER" id="PTHR15974">
    <property type="entry name" value="CYTOKINE-LIKE PROTEIN 1"/>
    <property type="match status" value="1"/>
</dbReference>
<dbReference type="Proteomes" id="UP000752171">
    <property type="component" value="Unassembled WGS sequence"/>
</dbReference>
<accession>A0A8T2L8I1</accession>
<name>A0A8T2L8I1_ASTMX</name>
<dbReference type="PANTHER" id="PTHR15974:SF0">
    <property type="entry name" value="CYTOKINE-LIKE PROTEIN 1"/>
    <property type="match status" value="1"/>
</dbReference>
<dbReference type="KEGG" id="amex:103041373"/>
<dbReference type="InterPro" id="IPR029253">
    <property type="entry name" value="CYTL1"/>
</dbReference>
<keyword evidence="1" id="KW-0732">Signal</keyword>
<comment type="caution">
    <text evidence="2">The sequence shown here is derived from an EMBL/GenBank/DDBJ whole genome shotgun (WGS) entry which is preliminary data.</text>
</comment>
<dbReference type="AlphaFoldDB" id="A0A8T2L8I1"/>
<dbReference type="Pfam" id="PF15153">
    <property type="entry name" value="CYTL1"/>
    <property type="match status" value="1"/>
</dbReference>
<gene>
    <name evidence="2" type="primary">CYTL1</name>
    <name evidence="2" type="ORF">AMEX_G20855</name>
</gene>
<organism evidence="2 3">
    <name type="scientific">Astyanax mexicanus</name>
    <name type="common">Blind cave fish</name>
    <name type="synonym">Astyanax fasciatus mexicanus</name>
    <dbReference type="NCBI Taxonomy" id="7994"/>
    <lineage>
        <taxon>Eukaryota</taxon>
        <taxon>Metazoa</taxon>
        <taxon>Chordata</taxon>
        <taxon>Craniata</taxon>
        <taxon>Vertebrata</taxon>
        <taxon>Euteleostomi</taxon>
        <taxon>Actinopterygii</taxon>
        <taxon>Neopterygii</taxon>
        <taxon>Teleostei</taxon>
        <taxon>Ostariophysi</taxon>
        <taxon>Characiformes</taxon>
        <taxon>Characoidei</taxon>
        <taxon>Acestrorhamphidae</taxon>
        <taxon>Acestrorhamphinae</taxon>
        <taxon>Astyanax</taxon>
    </lineage>
</organism>
<dbReference type="OrthoDB" id="9899179at2759"/>
<evidence type="ECO:0000256" key="1">
    <source>
        <dbReference type="SAM" id="SignalP"/>
    </source>
</evidence>